<dbReference type="AlphaFoldDB" id="A0A5B7CV07"/>
<keyword evidence="1" id="KW-1133">Transmembrane helix</keyword>
<keyword evidence="1" id="KW-0812">Transmembrane</keyword>
<gene>
    <name evidence="2" type="ORF">E2C01_004844</name>
</gene>
<accession>A0A5B7CV07</accession>
<evidence type="ECO:0000313" key="2">
    <source>
        <dbReference type="EMBL" id="MPC12166.1"/>
    </source>
</evidence>
<feature type="transmembrane region" description="Helical" evidence="1">
    <location>
        <begin position="33"/>
        <end position="55"/>
    </location>
</feature>
<dbReference type="Proteomes" id="UP000324222">
    <property type="component" value="Unassembled WGS sequence"/>
</dbReference>
<comment type="caution">
    <text evidence="2">The sequence shown here is derived from an EMBL/GenBank/DDBJ whole genome shotgun (WGS) entry which is preliminary data.</text>
</comment>
<keyword evidence="3" id="KW-1185">Reference proteome</keyword>
<name>A0A5B7CV07_PORTR</name>
<reference evidence="2 3" key="1">
    <citation type="submission" date="2019-05" db="EMBL/GenBank/DDBJ databases">
        <title>Another draft genome of Portunus trituberculatus and its Hox gene families provides insights of decapod evolution.</title>
        <authorList>
            <person name="Jeong J.-H."/>
            <person name="Song I."/>
            <person name="Kim S."/>
            <person name="Choi T."/>
            <person name="Kim D."/>
            <person name="Ryu S."/>
            <person name="Kim W."/>
        </authorList>
    </citation>
    <scope>NUCLEOTIDE SEQUENCE [LARGE SCALE GENOMIC DNA]</scope>
    <source>
        <tissue evidence="2">Muscle</tissue>
    </source>
</reference>
<keyword evidence="1" id="KW-0472">Membrane</keyword>
<proteinExistence type="predicted"/>
<dbReference type="EMBL" id="VSRR010000201">
    <property type="protein sequence ID" value="MPC12166.1"/>
    <property type="molecule type" value="Genomic_DNA"/>
</dbReference>
<sequence length="59" mass="6670">MVWVCVGVILVFLESAGCVLVLFEVLLGFMSVFWVSFEWCKSFVCIWMVLGILGISSEF</sequence>
<organism evidence="2 3">
    <name type="scientific">Portunus trituberculatus</name>
    <name type="common">Swimming crab</name>
    <name type="synonym">Neptunus trituberculatus</name>
    <dbReference type="NCBI Taxonomy" id="210409"/>
    <lineage>
        <taxon>Eukaryota</taxon>
        <taxon>Metazoa</taxon>
        <taxon>Ecdysozoa</taxon>
        <taxon>Arthropoda</taxon>
        <taxon>Crustacea</taxon>
        <taxon>Multicrustacea</taxon>
        <taxon>Malacostraca</taxon>
        <taxon>Eumalacostraca</taxon>
        <taxon>Eucarida</taxon>
        <taxon>Decapoda</taxon>
        <taxon>Pleocyemata</taxon>
        <taxon>Brachyura</taxon>
        <taxon>Eubrachyura</taxon>
        <taxon>Portunoidea</taxon>
        <taxon>Portunidae</taxon>
        <taxon>Portuninae</taxon>
        <taxon>Portunus</taxon>
    </lineage>
</organism>
<evidence type="ECO:0000256" key="1">
    <source>
        <dbReference type="SAM" id="Phobius"/>
    </source>
</evidence>
<protein>
    <submittedName>
        <fullName evidence="2">Uncharacterized protein</fullName>
    </submittedName>
</protein>
<evidence type="ECO:0000313" key="3">
    <source>
        <dbReference type="Proteomes" id="UP000324222"/>
    </source>
</evidence>